<comment type="caution">
    <text evidence="1">The sequence shown here is derived from an EMBL/GenBank/DDBJ whole genome shotgun (WGS) entry which is preliminary data.</text>
</comment>
<dbReference type="Gene3D" id="3.30.40.220">
    <property type="match status" value="1"/>
</dbReference>
<sequence>MPQTNIAQRKYNEIRKRAFENFINIRLFHFFIQNPAIPEPNIDELIKLSIQKEMYDLYGRCHQMPSSLVVPHYPHIKIGELDKLYKNWYDKNTQHTSALEKVFQEQHFFSKEEFIKFYGADEIDRSCTYCKVLESEIEELAEHGWIRTKRHLTRGRTMELDRKDPFLPYTKDNVALCCYWCNNAKTDEFSINEFAGIGNAMTRIWIDRLRKIDKEKKMI</sequence>
<dbReference type="OrthoDB" id="839292at2"/>
<proteinExistence type="predicted"/>
<gene>
    <name evidence="1" type="ORF">FHW36_112125</name>
</gene>
<protein>
    <submittedName>
        <fullName evidence="1">Uncharacterized protein</fullName>
    </submittedName>
</protein>
<accession>A0A561P6I7</accession>
<name>A0A561P6I7_9BACT</name>
<reference evidence="1 2" key="1">
    <citation type="submission" date="2019-06" db="EMBL/GenBank/DDBJ databases">
        <title>Sorghum-associated microbial communities from plants grown in Nebraska, USA.</title>
        <authorList>
            <person name="Schachtman D."/>
        </authorList>
    </citation>
    <scope>NUCLEOTIDE SEQUENCE [LARGE SCALE GENOMIC DNA]</scope>
    <source>
        <strain evidence="1 2">1209</strain>
    </source>
</reference>
<evidence type="ECO:0000313" key="1">
    <source>
        <dbReference type="EMBL" id="TWF33684.1"/>
    </source>
</evidence>
<dbReference type="RefSeq" id="WP_145674366.1">
    <property type="nucleotide sequence ID" value="NZ_VIWO01000012.1"/>
</dbReference>
<dbReference type="Proteomes" id="UP000320811">
    <property type="component" value="Unassembled WGS sequence"/>
</dbReference>
<dbReference type="EMBL" id="VIWO01000012">
    <property type="protein sequence ID" value="TWF33684.1"/>
    <property type="molecule type" value="Genomic_DNA"/>
</dbReference>
<evidence type="ECO:0000313" key="2">
    <source>
        <dbReference type="Proteomes" id="UP000320811"/>
    </source>
</evidence>
<organism evidence="1 2">
    <name type="scientific">Chitinophaga polysaccharea</name>
    <dbReference type="NCBI Taxonomy" id="1293035"/>
    <lineage>
        <taxon>Bacteria</taxon>
        <taxon>Pseudomonadati</taxon>
        <taxon>Bacteroidota</taxon>
        <taxon>Chitinophagia</taxon>
        <taxon>Chitinophagales</taxon>
        <taxon>Chitinophagaceae</taxon>
        <taxon>Chitinophaga</taxon>
    </lineage>
</organism>
<keyword evidence="2" id="KW-1185">Reference proteome</keyword>
<dbReference type="AlphaFoldDB" id="A0A561P6I7"/>